<keyword evidence="1" id="KW-0934">Plastid</keyword>
<name>A0A1Z1MCQ0_9FLOR</name>
<dbReference type="AlphaFoldDB" id="A0A1Z1MCQ0"/>
<organism evidence="1">
    <name type="scientific">Chondria sp.</name>
    <name type="common">in: red algae</name>
    <dbReference type="NCBI Taxonomy" id="1982705"/>
    <lineage>
        <taxon>Eukaryota</taxon>
        <taxon>Rhodophyta</taxon>
        <taxon>Florideophyceae</taxon>
        <taxon>Rhodymeniophycidae</taxon>
        <taxon>Ceramiales</taxon>
        <taxon>Rhodomelaceae</taxon>
        <taxon>Chondrieae</taxon>
        <taxon>Chondria</taxon>
    </lineage>
</organism>
<sequence length="34" mass="3915">MFLGLMKDTSQVAKLVNYIITTLKIICKVLKKIF</sequence>
<geneLocation type="chloroplast" evidence="1"/>
<proteinExistence type="predicted"/>
<reference evidence="1" key="1">
    <citation type="journal article" date="2017" name="J. Phycol.">
        <title>Analysis of chloroplast genomes and a supermatrix inform reclassification of the Rhodomelaceae (Rhodophyta).</title>
        <authorList>
            <person name="Diaz-Tapia P."/>
            <person name="Maggs C.A."/>
            <person name="West J.A."/>
            <person name="Verbruggen H."/>
        </authorList>
    </citation>
    <scope>NUCLEOTIDE SEQUENCE</scope>
    <source>
        <strain evidence="1">PD620</strain>
    </source>
</reference>
<dbReference type="EMBL" id="MF101429">
    <property type="protein sequence ID" value="ARW63652.1"/>
    <property type="molecule type" value="Genomic_DNA"/>
</dbReference>
<keyword evidence="1" id="KW-0150">Chloroplast</keyword>
<gene>
    <name evidence="1" type="primary">orf34</name>
</gene>
<evidence type="ECO:0000313" key="1">
    <source>
        <dbReference type="EMBL" id="ARW63652.1"/>
    </source>
</evidence>
<protein>
    <submittedName>
        <fullName evidence="1">Uncharacterized protein</fullName>
    </submittedName>
</protein>
<accession>A0A1Z1MCQ0</accession>